<feature type="domain" description="S1 motif" evidence="10">
    <location>
        <begin position="17"/>
        <end position="88"/>
    </location>
</feature>
<organism evidence="11 12">
    <name type="scientific">Ascoidea rubescens DSM 1968</name>
    <dbReference type="NCBI Taxonomy" id="1344418"/>
    <lineage>
        <taxon>Eukaryota</taxon>
        <taxon>Fungi</taxon>
        <taxon>Dikarya</taxon>
        <taxon>Ascomycota</taxon>
        <taxon>Saccharomycotina</taxon>
        <taxon>Saccharomycetes</taxon>
        <taxon>Ascoideaceae</taxon>
        <taxon>Ascoidea</taxon>
    </lineage>
</organism>
<dbReference type="GO" id="GO:0033290">
    <property type="term" value="C:eukaryotic 48S preinitiation complex"/>
    <property type="evidence" value="ECO:0007669"/>
    <property type="project" value="EnsemblFungi"/>
</dbReference>
<keyword evidence="4" id="KW-0963">Cytoplasm</keyword>
<dbReference type="PANTHER" id="PTHR10602:SF0">
    <property type="entry name" value="EUKARYOTIC TRANSLATION INITIATION FACTOR 2 SUBUNIT 1"/>
    <property type="match status" value="1"/>
</dbReference>
<protein>
    <recommendedName>
        <fullName evidence="3">Eukaryotic translation initiation factor 2 subunit alpha</fullName>
    </recommendedName>
</protein>
<dbReference type="GO" id="GO:0003743">
    <property type="term" value="F:translation initiation factor activity"/>
    <property type="evidence" value="ECO:0007669"/>
    <property type="project" value="UniProtKB-KW"/>
</dbReference>
<dbReference type="InterPro" id="IPR024055">
    <property type="entry name" value="TIF2_asu_C"/>
</dbReference>
<dbReference type="InterPro" id="IPR024054">
    <property type="entry name" value="TIF2_asu_middle_sf"/>
</dbReference>
<accession>A0A1D2VLD7</accession>
<dbReference type="SMART" id="SM00316">
    <property type="entry name" value="S1"/>
    <property type="match status" value="1"/>
</dbReference>
<sequence>MSVTNCRFYERKFPEIGDIVMVNVQQIEDMGAYVKLLEYDNLEGMVLLSELTRRRIRSVQKLIRVGKNEVLAVLRVDKEKGYIDLSKSSVSPEDAAECEERYSKGKAVHSILRHCAEKFNVPLETLYKTIGWPLSRKYGSAYDAFKLSITNPKVFESITPPSNDLLEELKTYVSRRLTPQATKIRADIEVSCFHIEGIEAIKKALKAGELLSTEHIKIKAKLIAAPLYVLSTQSLDKDKGIQLLEQAIQAIGREIEKFDGECRVKMSPKAVTANDDAELKALMENEERKAQEVSGDEDSEAE</sequence>
<dbReference type="GeneID" id="30964021"/>
<dbReference type="InParanoid" id="A0A1D2VLD7"/>
<dbReference type="GO" id="GO:0043614">
    <property type="term" value="C:multi-eIF complex"/>
    <property type="evidence" value="ECO:0007669"/>
    <property type="project" value="EnsemblFungi"/>
</dbReference>
<dbReference type="Gene3D" id="1.10.150.190">
    <property type="entry name" value="Translation initiation factor 2, subunit 1, domain 2"/>
    <property type="match status" value="1"/>
</dbReference>
<keyword evidence="8" id="KW-0648">Protein biosynthesis</keyword>
<dbReference type="GO" id="GO:0005850">
    <property type="term" value="C:eukaryotic translation initiation factor 2 complex"/>
    <property type="evidence" value="ECO:0007669"/>
    <property type="project" value="EnsemblFungi"/>
</dbReference>
<gene>
    <name evidence="11" type="ORF">ASCRUDRAFT_32816</name>
</gene>
<dbReference type="Pfam" id="PF00575">
    <property type="entry name" value="S1"/>
    <property type="match status" value="1"/>
</dbReference>
<dbReference type="SUPFAM" id="SSF50249">
    <property type="entry name" value="Nucleic acid-binding proteins"/>
    <property type="match status" value="1"/>
</dbReference>
<evidence type="ECO:0000256" key="4">
    <source>
        <dbReference type="ARBA" id="ARBA00022490"/>
    </source>
</evidence>
<evidence type="ECO:0000256" key="5">
    <source>
        <dbReference type="ARBA" id="ARBA00022540"/>
    </source>
</evidence>
<evidence type="ECO:0000256" key="2">
    <source>
        <dbReference type="ARBA" id="ARBA00007223"/>
    </source>
</evidence>
<evidence type="ECO:0000313" key="11">
    <source>
        <dbReference type="EMBL" id="ODV62440.1"/>
    </source>
</evidence>
<dbReference type="GO" id="GO:0005840">
    <property type="term" value="C:ribosome"/>
    <property type="evidence" value="ECO:0007669"/>
    <property type="project" value="EnsemblFungi"/>
</dbReference>
<dbReference type="RefSeq" id="XP_020048747.1">
    <property type="nucleotide sequence ID" value="XM_020190385.1"/>
</dbReference>
<dbReference type="InterPro" id="IPR003029">
    <property type="entry name" value="S1_domain"/>
</dbReference>
<evidence type="ECO:0000256" key="7">
    <source>
        <dbReference type="ARBA" id="ARBA00022884"/>
    </source>
</evidence>
<dbReference type="GO" id="GO:0001731">
    <property type="term" value="P:formation of translation preinitiation complex"/>
    <property type="evidence" value="ECO:0007669"/>
    <property type="project" value="EnsemblFungi"/>
</dbReference>
<dbReference type="OrthoDB" id="1685042at2759"/>
<dbReference type="GO" id="GO:0005525">
    <property type="term" value="F:GTP binding"/>
    <property type="evidence" value="ECO:0007669"/>
    <property type="project" value="EnsemblFungi"/>
</dbReference>
<dbReference type="FunFam" id="2.40.50.140:FF:000015">
    <property type="entry name" value="Eukaryotic translation initiation factor 2 subunit alpha"/>
    <property type="match status" value="1"/>
</dbReference>
<dbReference type="InterPro" id="IPR012340">
    <property type="entry name" value="NA-bd_OB-fold"/>
</dbReference>
<dbReference type="GO" id="GO:0043022">
    <property type="term" value="F:ribosome binding"/>
    <property type="evidence" value="ECO:0007669"/>
    <property type="project" value="TreeGrafter"/>
</dbReference>
<dbReference type="FunFam" id="1.10.150.190:FF:000002">
    <property type="entry name" value="Translation initiation factor 2, alpha subunit"/>
    <property type="match status" value="1"/>
</dbReference>
<dbReference type="STRING" id="1344418.A0A1D2VLD7"/>
<dbReference type="FunFam" id="3.30.70.1130:FF:000001">
    <property type="entry name" value="Eukaryotic translation initiation factor 2 subunit 1"/>
    <property type="match status" value="1"/>
</dbReference>
<dbReference type="Pfam" id="PF07541">
    <property type="entry name" value="EIF_2_alpha"/>
    <property type="match status" value="1"/>
</dbReference>
<dbReference type="FunCoup" id="A0A1D2VLD7">
    <property type="interactions" value="1312"/>
</dbReference>
<dbReference type="SUPFAM" id="SSF116742">
    <property type="entry name" value="eIF2alpha middle domain-like"/>
    <property type="match status" value="1"/>
</dbReference>
<evidence type="ECO:0000313" key="12">
    <source>
        <dbReference type="Proteomes" id="UP000095038"/>
    </source>
</evidence>
<dbReference type="InterPro" id="IPR011488">
    <property type="entry name" value="TIF_2_asu"/>
</dbReference>
<dbReference type="AlphaFoldDB" id="A0A1D2VLD7"/>
<dbReference type="CDD" id="cd04452">
    <property type="entry name" value="S1_IF2_alpha"/>
    <property type="match status" value="1"/>
</dbReference>
<reference evidence="12" key="1">
    <citation type="submission" date="2016-05" db="EMBL/GenBank/DDBJ databases">
        <title>Comparative genomics of biotechnologically important yeasts.</title>
        <authorList>
            <consortium name="DOE Joint Genome Institute"/>
            <person name="Riley R."/>
            <person name="Haridas S."/>
            <person name="Wolfe K.H."/>
            <person name="Lopes M.R."/>
            <person name="Hittinger C.T."/>
            <person name="Goker M."/>
            <person name="Salamov A."/>
            <person name="Wisecaver J."/>
            <person name="Long T.M."/>
            <person name="Aerts A.L."/>
            <person name="Barry K."/>
            <person name="Choi C."/>
            <person name="Clum A."/>
            <person name="Coughlan A.Y."/>
            <person name="Deshpande S."/>
            <person name="Douglass A.P."/>
            <person name="Hanson S.J."/>
            <person name="Klenk H.-P."/>
            <person name="Labutti K."/>
            <person name="Lapidus A."/>
            <person name="Lindquist E."/>
            <person name="Lipzen A."/>
            <person name="Meier-Kolthoff J.P."/>
            <person name="Ohm R.A."/>
            <person name="Otillar R.P."/>
            <person name="Pangilinan J."/>
            <person name="Peng Y."/>
            <person name="Rokas A."/>
            <person name="Rosa C.A."/>
            <person name="Scheuner C."/>
            <person name="Sibirny A.A."/>
            <person name="Slot J.C."/>
            <person name="Stielow J.B."/>
            <person name="Sun H."/>
            <person name="Kurtzman C.P."/>
            <person name="Blackwell M."/>
            <person name="Grigoriev I.V."/>
            <person name="Jeffries T.W."/>
        </authorList>
    </citation>
    <scope>NUCLEOTIDE SEQUENCE [LARGE SCALE GENOMIC DNA]</scope>
    <source>
        <strain evidence="12">DSM 1968</strain>
    </source>
</reference>
<comment type="function">
    <text evidence="9">eIF-2 functions in the early steps of protein synthesis by forming a ternary complex with GTP and initiator tRNA. This complex binds to a 40S ribosomal subunit, followed by mRNA binding to form a 43S pre-initiation complex. Junction of the 60S ribosomal subunit to form the 80S initiation complex is preceded by hydrolysis of the GTP bound to eIF-2 and release of an eIF-2-GDP binary complex. In order for eIF-2 to recycle and catalyze another round of initiation, the GDP bound to eIF-2 must exchange with GTP by way of a reaction catalyzed by eIF2B.</text>
</comment>
<keyword evidence="7" id="KW-0694">RNA-binding</keyword>
<dbReference type="GO" id="GO:0005829">
    <property type="term" value="C:cytosol"/>
    <property type="evidence" value="ECO:0007669"/>
    <property type="project" value="UniProtKB-SubCell"/>
</dbReference>
<dbReference type="InterPro" id="IPR044126">
    <property type="entry name" value="S1_IF2_alpha"/>
</dbReference>
<evidence type="ECO:0000256" key="3">
    <source>
        <dbReference type="ARBA" id="ARBA00020409"/>
    </source>
</evidence>
<evidence type="ECO:0000256" key="8">
    <source>
        <dbReference type="ARBA" id="ARBA00022917"/>
    </source>
</evidence>
<dbReference type="Gene3D" id="2.40.50.140">
    <property type="entry name" value="Nucleic acid-binding proteins"/>
    <property type="match status" value="1"/>
</dbReference>
<comment type="subcellular location">
    <subcellularLocation>
        <location evidence="1">Cytoplasm</location>
        <location evidence="1">Cytosol</location>
    </subcellularLocation>
</comment>
<evidence type="ECO:0000259" key="10">
    <source>
        <dbReference type="PROSITE" id="PS50126"/>
    </source>
</evidence>
<name>A0A1D2VLD7_9ASCO</name>
<dbReference type="SUPFAM" id="SSF110993">
    <property type="entry name" value="eIF-2-alpha, C-terminal domain"/>
    <property type="match status" value="1"/>
</dbReference>
<keyword evidence="5" id="KW-0396">Initiation factor</keyword>
<keyword evidence="12" id="KW-1185">Reference proteome</keyword>
<dbReference type="Proteomes" id="UP000095038">
    <property type="component" value="Unassembled WGS sequence"/>
</dbReference>
<evidence type="ECO:0000256" key="9">
    <source>
        <dbReference type="ARBA" id="ARBA00060206"/>
    </source>
</evidence>
<dbReference type="EMBL" id="KV454477">
    <property type="protein sequence ID" value="ODV62440.1"/>
    <property type="molecule type" value="Genomic_DNA"/>
</dbReference>
<dbReference type="PROSITE" id="PS50126">
    <property type="entry name" value="S1"/>
    <property type="match status" value="1"/>
</dbReference>
<evidence type="ECO:0000256" key="6">
    <source>
        <dbReference type="ARBA" id="ARBA00022553"/>
    </source>
</evidence>
<comment type="similarity">
    <text evidence="2">Belongs to the eIF-2-alpha family.</text>
</comment>
<dbReference type="GO" id="GO:1990856">
    <property type="term" value="F:methionyl-initiator methionine tRNA binding"/>
    <property type="evidence" value="ECO:0007669"/>
    <property type="project" value="EnsemblFungi"/>
</dbReference>
<dbReference type="Gene3D" id="3.30.70.1130">
    <property type="entry name" value="EIF_2_alpha"/>
    <property type="match status" value="1"/>
</dbReference>
<dbReference type="PANTHER" id="PTHR10602">
    <property type="entry name" value="EUKARYOTIC TRANSLATION INITIATION FACTOR 2 SUBUNIT 1"/>
    <property type="match status" value="1"/>
</dbReference>
<proteinExistence type="inferred from homology"/>
<evidence type="ECO:0000256" key="1">
    <source>
        <dbReference type="ARBA" id="ARBA00004514"/>
    </source>
</evidence>
<keyword evidence="6" id="KW-0597">Phosphoprotein</keyword>